<evidence type="ECO:0000256" key="5">
    <source>
        <dbReference type="ARBA" id="ARBA00022840"/>
    </source>
</evidence>
<keyword evidence="4 7" id="KW-0418">Kinase</keyword>
<feature type="binding site" evidence="7">
    <location>
        <position position="32"/>
    </location>
    <ligand>
        <name>substrate</name>
    </ligand>
</feature>
<keyword evidence="7" id="KW-0460">Magnesium</keyword>
<dbReference type="SUPFAM" id="SSF52540">
    <property type="entry name" value="P-loop containing nucleoside triphosphate hydrolases"/>
    <property type="match status" value="1"/>
</dbReference>
<feature type="binding site" evidence="7">
    <location>
        <begin position="10"/>
        <end position="15"/>
    </location>
    <ligand>
        <name>ATP</name>
        <dbReference type="ChEBI" id="CHEBI:30616"/>
    </ligand>
</feature>
<accession>A0ABN8F3N6</accession>
<evidence type="ECO:0000256" key="6">
    <source>
        <dbReference type="ARBA" id="ARBA00023141"/>
    </source>
</evidence>
<gene>
    <name evidence="7 8" type="primary">aroK</name>
    <name evidence="8" type="ORF">LEM8419_01548</name>
</gene>
<keyword evidence="1 7" id="KW-0028">Amino-acid biosynthesis</keyword>
<dbReference type="HAMAP" id="MF_00109">
    <property type="entry name" value="Shikimate_kinase"/>
    <property type="match status" value="1"/>
</dbReference>
<keyword evidence="7" id="KW-0963">Cytoplasm</keyword>
<keyword evidence="7" id="KW-0479">Metal-binding</keyword>
<comment type="subcellular location">
    <subcellularLocation>
        <location evidence="7">Cytoplasm</location>
    </subcellularLocation>
</comment>
<comment type="catalytic activity">
    <reaction evidence="7">
        <text>shikimate + ATP = 3-phosphoshikimate + ADP + H(+)</text>
        <dbReference type="Rhea" id="RHEA:13121"/>
        <dbReference type="ChEBI" id="CHEBI:15378"/>
        <dbReference type="ChEBI" id="CHEBI:30616"/>
        <dbReference type="ChEBI" id="CHEBI:36208"/>
        <dbReference type="ChEBI" id="CHEBI:145989"/>
        <dbReference type="ChEBI" id="CHEBI:456216"/>
        <dbReference type="EC" id="2.7.1.71"/>
    </reaction>
</comment>
<dbReference type="RefSeq" id="WP_238750446.1">
    <property type="nucleotide sequence ID" value="NZ_CAKLPZ010000001.1"/>
</dbReference>
<reference evidence="8" key="1">
    <citation type="submission" date="2021-12" db="EMBL/GenBank/DDBJ databases">
        <authorList>
            <person name="Rodrigo-Torres L."/>
            <person name="Arahal R. D."/>
            <person name="Lucena T."/>
        </authorList>
    </citation>
    <scope>NUCLEOTIDE SEQUENCE</scope>
    <source>
        <strain evidence="8">CECT 8419</strain>
    </source>
</reference>
<comment type="caution">
    <text evidence="8">The sequence shown here is derived from an EMBL/GenBank/DDBJ whole genome shotgun (WGS) entry which is preliminary data.</text>
</comment>
<sequence>MRIFLVGFMGSGKSHCGRILAGLLGMPFVDLDDYVAKRAGMSITEIFAYHSEGYFRELERDVLLSLAALPYFVMATGGGTPCYHNLIADLNELGTTVFLDVAPELLLERLQPEAGHRPLLATAENLERSILDKLSERRPCYEQATIHLRIDNQTDDVARLVYTHLLRLQST</sequence>
<dbReference type="PANTHER" id="PTHR21087">
    <property type="entry name" value="SHIKIMATE KINASE"/>
    <property type="match status" value="1"/>
</dbReference>
<keyword evidence="9" id="KW-1185">Reference proteome</keyword>
<dbReference type="PRINTS" id="PR01100">
    <property type="entry name" value="SHIKIMTKNASE"/>
</dbReference>
<keyword evidence="2 7" id="KW-0808">Transferase</keyword>
<feature type="binding site" evidence="7">
    <location>
        <position position="56"/>
    </location>
    <ligand>
        <name>substrate</name>
    </ligand>
</feature>
<evidence type="ECO:0000256" key="7">
    <source>
        <dbReference type="HAMAP-Rule" id="MF_00109"/>
    </source>
</evidence>
<dbReference type="EC" id="2.7.1.71" evidence="7"/>
<organism evidence="8 9">
    <name type="scientific">Neolewinella maritima</name>
    <dbReference type="NCBI Taxonomy" id="1383882"/>
    <lineage>
        <taxon>Bacteria</taxon>
        <taxon>Pseudomonadati</taxon>
        <taxon>Bacteroidota</taxon>
        <taxon>Saprospiria</taxon>
        <taxon>Saprospirales</taxon>
        <taxon>Lewinellaceae</taxon>
        <taxon>Neolewinella</taxon>
    </lineage>
</organism>
<comment type="pathway">
    <text evidence="7">Metabolic intermediate biosynthesis; chorismate biosynthesis; chorismate from D-erythrose 4-phosphate and phosphoenolpyruvate: step 5/7.</text>
</comment>
<evidence type="ECO:0000313" key="9">
    <source>
        <dbReference type="Proteomes" id="UP000837803"/>
    </source>
</evidence>
<keyword evidence="6 7" id="KW-0057">Aromatic amino acid biosynthesis</keyword>
<evidence type="ECO:0000256" key="3">
    <source>
        <dbReference type="ARBA" id="ARBA00022741"/>
    </source>
</evidence>
<dbReference type="InterPro" id="IPR027417">
    <property type="entry name" value="P-loop_NTPase"/>
</dbReference>
<feature type="binding site" evidence="7">
    <location>
        <position position="137"/>
    </location>
    <ligand>
        <name>substrate</name>
    </ligand>
</feature>
<feature type="binding site" evidence="7">
    <location>
        <position position="117"/>
    </location>
    <ligand>
        <name>ATP</name>
        <dbReference type="ChEBI" id="CHEBI:30616"/>
    </ligand>
</feature>
<comment type="subunit">
    <text evidence="7">Monomer.</text>
</comment>
<protein>
    <recommendedName>
        <fullName evidence="7">Shikimate kinase</fullName>
        <shortName evidence="7">SK</shortName>
        <ecNumber evidence="7">2.7.1.71</ecNumber>
    </recommendedName>
</protein>
<comment type="similarity">
    <text evidence="7">Belongs to the shikimate kinase family.</text>
</comment>
<dbReference type="PANTHER" id="PTHR21087:SF16">
    <property type="entry name" value="SHIKIMATE KINASE 1, CHLOROPLASTIC"/>
    <property type="match status" value="1"/>
</dbReference>
<keyword evidence="3 7" id="KW-0547">Nucleotide-binding</keyword>
<evidence type="ECO:0000256" key="1">
    <source>
        <dbReference type="ARBA" id="ARBA00022605"/>
    </source>
</evidence>
<dbReference type="EMBL" id="CAKLPZ010000001">
    <property type="protein sequence ID" value="CAH1000395.1"/>
    <property type="molecule type" value="Genomic_DNA"/>
</dbReference>
<dbReference type="CDD" id="cd00464">
    <property type="entry name" value="SK"/>
    <property type="match status" value="1"/>
</dbReference>
<comment type="function">
    <text evidence="7">Catalyzes the specific phosphorylation of the 3-hydroxyl group of shikimic acid using ATP as a cosubstrate.</text>
</comment>
<dbReference type="Pfam" id="PF01202">
    <property type="entry name" value="SKI"/>
    <property type="match status" value="1"/>
</dbReference>
<evidence type="ECO:0000313" key="8">
    <source>
        <dbReference type="EMBL" id="CAH1000395.1"/>
    </source>
</evidence>
<dbReference type="InterPro" id="IPR000623">
    <property type="entry name" value="Shikimate_kinase/TSH1"/>
</dbReference>
<dbReference type="Proteomes" id="UP000837803">
    <property type="component" value="Unassembled WGS sequence"/>
</dbReference>
<evidence type="ECO:0000256" key="2">
    <source>
        <dbReference type="ARBA" id="ARBA00022679"/>
    </source>
</evidence>
<name>A0ABN8F3N6_9BACT</name>
<proteinExistence type="inferred from homology"/>
<feature type="binding site" evidence="7">
    <location>
        <position position="14"/>
    </location>
    <ligand>
        <name>Mg(2+)</name>
        <dbReference type="ChEBI" id="CHEBI:18420"/>
    </ligand>
</feature>
<keyword evidence="5 7" id="KW-0067">ATP-binding</keyword>
<dbReference type="GO" id="GO:0004765">
    <property type="term" value="F:shikimate kinase activity"/>
    <property type="evidence" value="ECO:0007669"/>
    <property type="project" value="UniProtKB-EC"/>
</dbReference>
<feature type="binding site" evidence="7">
    <location>
        <position position="153"/>
    </location>
    <ligand>
        <name>ATP</name>
        <dbReference type="ChEBI" id="CHEBI:30616"/>
    </ligand>
</feature>
<comment type="cofactor">
    <cofactor evidence="7">
        <name>Mg(2+)</name>
        <dbReference type="ChEBI" id="CHEBI:18420"/>
    </cofactor>
    <text evidence="7">Binds 1 Mg(2+) ion per subunit.</text>
</comment>
<dbReference type="Gene3D" id="3.40.50.300">
    <property type="entry name" value="P-loop containing nucleotide triphosphate hydrolases"/>
    <property type="match status" value="1"/>
</dbReference>
<dbReference type="InterPro" id="IPR031322">
    <property type="entry name" value="Shikimate/glucono_kinase"/>
</dbReference>
<feature type="binding site" evidence="7">
    <location>
        <position position="78"/>
    </location>
    <ligand>
        <name>substrate</name>
    </ligand>
</feature>
<evidence type="ECO:0000256" key="4">
    <source>
        <dbReference type="ARBA" id="ARBA00022777"/>
    </source>
</evidence>